<evidence type="ECO:0000256" key="1">
    <source>
        <dbReference type="ARBA" id="ARBA00019186"/>
    </source>
</evidence>
<dbReference type="Pfam" id="PF09754">
    <property type="entry name" value="PAC2"/>
    <property type="match status" value="1"/>
</dbReference>
<dbReference type="Gene3D" id="3.40.50.10900">
    <property type="entry name" value="PAC-like subunit"/>
    <property type="match status" value="1"/>
</dbReference>
<dbReference type="PIRSF" id="PIRSF010044">
    <property type="entry name" value="UCP010044"/>
    <property type="match status" value="1"/>
</dbReference>
<name>A0ABD2XKB0_9HYME</name>
<keyword evidence="6" id="KW-1185">Reference proteome</keyword>
<dbReference type="PANTHER" id="PTHR12970">
    <property type="entry name" value="PROTEASOME ASSEMBLY CHAPERONE 2"/>
    <property type="match status" value="1"/>
</dbReference>
<evidence type="ECO:0000256" key="2">
    <source>
        <dbReference type="ARBA" id="ARBA00023186"/>
    </source>
</evidence>
<comment type="function">
    <text evidence="4">Chaperone protein which promotes assembly of the 20S proteasome as part of a heterodimer with PSMG1.</text>
</comment>
<dbReference type="InterPro" id="IPR019151">
    <property type="entry name" value="Proteasome_assmbl_chaperone_2"/>
</dbReference>
<evidence type="ECO:0000313" key="5">
    <source>
        <dbReference type="EMBL" id="KAL3405161.1"/>
    </source>
</evidence>
<organism evidence="5 6">
    <name type="scientific">Trichogramma kaykai</name>
    <dbReference type="NCBI Taxonomy" id="54128"/>
    <lineage>
        <taxon>Eukaryota</taxon>
        <taxon>Metazoa</taxon>
        <taxon>Ecdysozoa</taxon>
        <taxon>Arthropoda</taxon>
        <taxon>Hexapoda</taxon>
        <taxon>Insecta</taxon>
        <taxon>Pterygota</taxon>
        <taxon>Neoptera</taxon>
        <taxon>Endopterygota</taxon>
        <taxon>Hymenoptera</taxon>
        <taxon>Apocrita</taxon>
        <taxon>Proctotrupomorpha</taxon>
        <taxon>Chalcidoidea</taxon>
        <taxon>Trichogrammatidae</taxon>
        <taxon>Trichogramma</taxon>
    </lineage>
</organism>
<evidence type="ECO:0000313" key="6">
    <source>
        <dbReference type="Proteomes" id="UP001627154"/>
    </source>
</evidence>
<accession>A0ABD2XKB0</accession>
<comment type="caution">
    <text evidence="5">The sequence shown here is derived from an EMBL/GenBank/DDBJ whole genome shotgun (WGS) entry which is preliminary data.</text>
</comment>
<gene>
    <name evidence="5" type="ORF">TKK_002207</name>
</gene>
<dbReference type="InterPro" id="IPR016562">
    <property type="entry name" value="Proteasome_assmbl_chp_2_euk"/>
</dbReference>
<dbReference type="AlphaFoldDB" id="A0ABD2XKB0"/>
<dbReference type="InterPro" id="IPR038389">
    <property type="entry name" value="PSMG2_sf"/>
</dbReference>
<sequence length="252" mass="28354">MIKLLEEVDLSGYTLILPSVSVGNVGQLSVDLVIATLGLKRIGRLFDPAFIPLVGADPYDENSEDICTAVDIYVCREKKLIAIQIRSPLVKRPINFLKTVSDFISEKNISKVIILTSSFGHEKRDIQLRTAPLRYLATNTLLEQDAKTFEDLSWIALEPKPIDDFSNQTSLQIHGGGFAKILFEILQKNKVPCVVIMKYCSEGDNIPDAIELTNYFNQYAKLIDTDSELLGQFKYPCSWKFLFGNSPPKEIF</sequence>
<keyword evidence="2 4" id="KW-0143">Chaperone</keyword>
<proteinExistence type="inferred from homology"/>
<evidence type="ECO:0000256" key="3">
    <source>
        <dbReference type="ARBA" id="ARBA00025745"/>
    </source>
</evidence>
<comment type="similarity">
    <text evidence="3 4">Belongs to the PSMG2 family.</text>
</comment>
<comment type="subunit">
    <text evidence="4">Forms a heterodimer with PSMG1.</text>
</comment>
<dbReference type="PANTHER" id="PTHR12970:SF1">
    <property type="entry name" value="PROTEASOME ASSEMBLY CHAPERONE 2"/>
    <property type="match status" value="1"/>
</dbReference>
<protein>
    <recommendedName>
        <fullName evidence="1 4">Proteasome assembly chaperone 2</fullName>
    </recommendedName>
</protein>
<dbReference type="EMBL" id="JBJJXI010000021">
    <property type="protein sequence ID" value="KAL3405161.1"/>
    <property type="molecule type" value="Genomic_DNA"/>
</dbReference>
<evidence type="ECO:0000256" key="4">
    <source>
        <dbReference type="PIRNR" id="PIRNR010044"/>
    </source>
</evidence>
<dbReference type="Proteomes" id="UP001627154">
    <property type="component" value="Unassembled WGS sequence"/>
</dbReference>
<reference evidence="5 6" key="1">
    <citation type="journal article" date="2024" name="bioRxiv">
        <title>A reference genome for Trichogramma kaykai: A tiny desert-dwelling parasitoid wasp with competing sex-ratio distorters.</title>
        <authorList>
            <person name="Culotta J."/>
            <person name="Lindsey A.R."/>
        </authorList>
    </citation>
    <scope>NUCLEOTIDE SEQUENCE [LARGE SCALE GENOMIC DNA]</scope>
    <source>
        <strain evidence="5 6">KSX58</strain>
    </source>
</reference>